<dbReference type="InterPro" id="IPR003615">
    <property type="entry name" value="HNH_nuc"/>
</dbReference>
<proteinExistence type="predicted"/>
<dbReference type="GO" id="GO:0004519">
    <property type="term" value="F:endonuclease activity"/>
    <property type="evidence" value="ECO:0007669"/>
    <property type="project" value="UniProtKB-KW"/>
</dbReference>
<dbReference type="RefSeq" id="XP_028487304.1">
    <property type="nucleotide sequence ID" value="XM_028633604.1"/>
</dbReference>
<dbReference type="GeneID" id="39602881"/>
<dbReference type="InterPro" id="IPR057203">
    <property type="entry name" value="DUF7881"/>
</dbReference>
<dbReference type="STRING" id="264951.A0A443I0S4"/>
<reference evidence="3 4" key="1">
    <citation type="journal article" date="2018" name="Front. Microbiol.">
        <title>Genomic and genetic insights into a cosmopolitan fungus, Paecilomyces variotii (Eurotiales).</title>
        <authorList>
            <person name="Urquhart A.S."/>
            <person name="Mondo S.J."/>
            <person name="Makela M.R."/>
            <person name="Hane J.K."/>
            <person name="Wiebenga A."/>
            <person name="He G."/>
            <person name="Mihaltcheva S."/>
            <person name="Pangilinan J."/>
            <person name="Lipzen A."/>
            <person name="Barry K."/>
            <person name="de Vries R.P."/>
            <person name="Grigoriev I.V."/>
            <person name="Idnurm A."/>
        </authorList>
    </citation>
    <scope>NUCLEOTIDE SEQUENCE [LARGE SCALE GENOMIC DNA]</scope>
    <source>
        <strain evidence="3 4">CBS 101075</strain>
    </source>
</reference>
<evidence type="ECO:0000259" key="2">
    <source>
        <dbReference type="Pfam" id="PF25324"/>
    </source>
</evidence>
<dbReference type="Pfam" id="PF13391">
    <property type="entry name" value="HNH_2"/>
    <property type="match status" value="1"/>
</dbReference>
<dbReference type="AlphaFoldDB" id="A0A443I0S4"/>
<sequence length="291" mass="33383">MNVNRARVRNVFIYNGATGDHFGGMRQNGSITEAVFLWILSHILLITDAELEVKARASQQIILPTSNRLEPGDYDVYCNGSIKLTNEPWVLRILSHSVSGREESFREGLRKRDGKCVLSGFENLNADIGDWSPFEGAHIFPLEKENIWITQNFGRWITDMDYANGVSKINSCQNGLLLRRDLHTMFDNYLISVNPDDGYKIIVFNRDIFGLDGRVLDPVCRNPRDLHRVSDELLRWHFRQSVLANMRGAGEPIFEHDFPAGTDMMREIYEGPSAQERFEMEIASRLRGFEI</sequence>
<protein>
    <submittedName>
        <fullName evidence="3">HNH endonuclease-domain-containing protein</fullName>
    </submittedName>
</protein>
<keyword evidence="3" id="KW-0255">Endonuclease</keyword>
<keyword evidence="4" id="KW-1185">Reference proteome</keyword>
<evidence type="ECO:0000259" key="1">
    <source>
        <dbReference type="Pfam" id="PF13391"/>
    </source>
</evidence>
<gene>
    <name evidence="3" type="ORF">C8Q69DRAFT_525321</name>
</gene>
<comment type="caution">
    <text evidence="3">The sequence shown here is derived from an EMBL/GenBank/DDBJ whole genome shotgun (WGS) entry which is preliminary data.</text>
</comment>
<dbReference type="EMBL" id="RCNU01000002">
    <property type="protein sequence ID" value="RWQ97659.1"/>
    <property type="molecule type" value="Genomic_DNA"/>
</dbReference>
<dbReference type="Proteomes" id="UP000283841">
    <property type="component" value="Unassembled WGS sequence"/>
</dbReference>
<feature type="domain" description="HNH nuclease" evidence="1">
    <location>
        <begin position="116"/>
        <end position="194"/>
    </location>
</feature>
<feature type="domain" description="DUF7881" evidence="2">
    <location>
        <begin position="9"/>
        <end position="82"/>
    </location>
</feature>
<name>A0A443I0S4_BYSSP</name>
<dbReference type="Pfam" id="PF25324">
    <property type="entry name" value="DUF7881"/>
    <property type="match status" value="1"/>
</dbReference>
<accession>A0A443I0S4</accession>
<evidence type="ECO:0000313" key="4">
    <source>
        <dbReference type="Proteomes" id="UP000283841"/>
    </source>
</evidence>
<keyword evidence="3" id="KW-0540">Nuclease</keyword>
<keyword evidence="3" id="KW-0378">Hydrolase</keyword>
<evidence type="ECO:0000313" key="3">
    <source>
        <dbReference type="EMBL" id="RWQ97659.1"/>
    </source>
</evidence>
<organism evidence="3 4">
    <name type="scientific">Byssochlamys spectabilis</name>
    <name type="common">Paecilomyces variotii</name>
    <dbReference type="NCBI Taxonomy" id="264951"/>
    <lineage>
        <taxon>Eukaryota</taxon>
        <taxon>Fungi</taxon>
        <taxon>Dikarya</taxon>
        <taxon>Ascomycota</taxon>
        <taxon>Pezizomycotina</taxon>
        <taxon>Eurotiomycetes</taxon>
        <taxon>Eurotiomycetidae</taxon>
        <taxon>Eurotiales</taxon>
        <taxon>Thermoascaceae</taxon>
        <taxon>Paecilomyces</taxon>
    </lineage>
</organism>
<dbReference type="VEuPathDB" id="FungiDB:C8Q69DRAFT_525321"/>